<comment type="subcellular location">
    <subcellularLocation>
        <location evidence="1">Membrane</location>
    </subcellularLocation>
</comment>
<dbReference type="OrthoDB" id="10264777at2759"/>
<evidence type="ECO:0000256" key="5">
    <source>
        <dbReference type="SAM" id="Phobius"/>
    </source>
</evidence>
<feature type="non-terminal residue" evidence="7">
    <location>
        <position position="101"/>
    </location>
</feature>
<gene>
    <name evidence="7" type="ORF">BINO364_LOCUS4965</name>
</gene>
<evidence type="ECO:0000313" key="8">
    <source>
        <dbReference type="Proteomes" id="UP000838878"/>
    </source>
</evidence>
<organism evidence="7 8">
    <name type="scientific">Brenthis ino</name>
    <name type="common">lesser marbled fritillary</name>
    <dbReference type="NCBI Taxonomy" id="405034"/>
    <lineage>
        <taxon>Eukaryota</taxon>
        <taxon>Metazoa</taxon>
        <taxon>Ecdysozoa</taxon>
        <taxon>Arthropoda</taxon>
        <taxon>Hexapoda</taxon>
        <taxon>Insecta</taxon>
        <taxon>Pterygota</taxon>
        <taxon>Neoptera</taxon>
        <taxon>Endopterygota</taxon>
        <taxon>Lepidoptera</taxon>
        <taxon>Glossata</taxon>
        <taxon>Ditrysia</taxon>
        <taxon>Papilionoidea</taxon>
        <taxon>Nymphalidae</taxon>
        <taxon>Heliconiinae</taxon>
        <taxon>Argynnini</taxon>
        <taxon>Brenthis</taxon>
    </lineage>
</organism>
<keyword evidence="8" id="KW-1185">Reference proteome</keyword>
<dbReference type="InterPro" id="IPR013057">
    <property type="entry name" value="AA_transpt_TM"/>
</dbReference>
<evidence type="ECO:0000259" key="6">
    <source>
        <dbReference type="Pfam" id="PF01490"/>
    </source>
</evidence>
<protein>
    <recommendedName>
        <fullName evidence="6">Amino acid transporter transmembrane domain-containing protein</fullName>
    </recommendedName>
</protein>
<feature type="transmembrane region" description="Helical" evidence="5">
    <location>
        <begin position="61"/>
        <end position="85"/>
    </location>
</feature>
<dbReference type="Pfam" id="PF01490">
    <property type="entry name" value="Aa_trans"/>
    <property type="match status" value="1"/>
</dbReference>
<evidence type="ECO:0000256" key="4">
    <source>
        <dbReference type="ARBA" id="ARBA00023136"/>
    </source>
</evidence>
<feature type="transmembrane region" description="Helical" evidence="5">
    <location>
        <begin position="29"/>
        <end position="49"/>
    </location>
</feature>
<accession>A0A8J9UDU4</accession>
<keyword evidence="4 5" id="KW-0472">Membrane</keyword>
<keyword evidence="2 5" id="KW-0812">Transmembrane</keyword>
<evidence type="ECO:0000256" key="3">
    <source>
        <dbReference type="ARBA" id="ARBA00022989"/>
    </source>
</evidence>
<evidence type="ECO:0000313" key="7">
    <source>
        <dbReference type="EMBL" id="CAH0718488.1"/>
    </source>
</evidence>
<feature type="domain" description="Amino acid transporter transmembrane" evidence="6">
    <location>
        <begin position="7"/>
        <end position="100"/>
    </location>
</feature>
<dbReference type="Proteomes" id="UP000838878">
    <property type="component" value="Chromosome 13"/>
</dbReference>
<dbReference type="EMBL" id="OV170233">
    <property type="protein sequence ID" value="CAH0718488.1"/>
    <property type="molecule type" value="Genomic_DNA"/>
</dbReference>
<evidence type="ECO:0000256" key="1">
    <source>
        <dbReference type="ARBA" id="ARBA00004370"/>
    </source>
</evidence>
<keyword evidence="3 5" id="KW-1133">Transmembrane helix</keyword>
<reference evidence="7" key="1">
    <citation type="submission" date="2021-12" db="EMBL/GenBank/DDBJ databases">
        <authorList>
            <person name="Martin H S."/>
        </authorList>
    </citation>
    <scope>NUCLEOTIDE SEQUENCE</scope>
</reference>
<proteinExistence type="predicted"/>
<evidence type="ECO:0000256" key="2">
    <source>
        <dbReference type="ARBA" id="ARBA00022692"/>
    </source>
</evidence>
<name>A0A8J9UDU4_9NEOP</name>
<dbReference type="GO" id="GO:0016020">
    <property type="term" value="C:membrane"/>
    <property type="evidence" value="ECO:0007669"/>
    <property type="project" value="UniProtKB-SubCell"/>
</dbReference>
<sequence>MCVLTTMYYSISMASNLSDRPAWKSIHGLFRMIGVCIYSVKGIGVILPIENHMRRPQYISTVVQCGMPIVVILVTVIGFFGYWAWGEECRSPFTTHMPSYT</sequence>
<dbReference type="AlphaFoldDB" id="A0A8J9UDU4"/>